<reference evidence="1" key="2">
    <citation type="submission" date="2020-06" db="EMBL/GenBank/DDBJ databases">
        <authorList>
            <person name="Sheffer M."/>
        </authorList>
    </citation>
    <scope>NUCLEOTIDE SEQUENCE</scope>
</reference>
<organism evidence="1 2">
    <name type="scientific">Argiope bruennichi</name>
    <name type="common">Wasp spider</name>
    <name type="synonym">Aranea bruennichi</name>
    <dbReference type="NCBI Taxonomy" id="94029"/>
    <lineage>
        <taxon>Eukaryota</taxon>
        <taxon>Metazoa</taxon>
        <taxon>Ecdysozoa</taxon>
        <taxon>Arthropoda</taxon>
        <taxon>Chelicerata</taxon>
        <taxon>Arachnida</taxon>
        <taxon>Araneae</taxon>
        <taxon>Araneomorphae</taxon>
        <taxon>Entelegynae</taxon>
        <taxon>Araneoidea</taxon>
        <taxon>Araneidae</taxon>
        <taxon>Argiope</taxon>
    </lineage>
</organism>
<keyword evidence="2" id="KW-1185">Reference proteome</keyword>
<accession>A0A8T0FFY6</accession>
<dbReference type="Proteomes" id="UP000807504">
    <property type="component" value="Unassembled WGS sequence"/>
</dbReference>
<name>A0A8T0FFY6_ARGBR</name>
<gene>
    <name evidence="1" type="ORF">HNY73_007228</name>
</gene>
<dbReference type="EMBL" id="JABXBU010000012">
    <property type="protein sequence ID" value="KAF8789282.1"/>
    <property type="molecule type" value="Genomic_DNA"/>
</dbReference>
<proteinExistence type="predicted"/>
<sequence length="80" mass="9087">MGDSDSSETSDLGDMDEAFLGNNTEPITIENVALLALECVGHFLQWHNLSWTPPIDPRERARQRVRTIFPPRLEKHCAHC</sequence>
<protein>
    <submittedName>
        <fullName evidence="1">Uncharacterized protein</fullName>
    </submittedName>
</protein>
<reference evidence="1" key="1">
    <citation type="journal article" date="2020" name="bioRxiv">
        <title>Chromosome-level reference genome of the European wasp spider Argiope bruennichi: a resource for studies on range expansion and evolutionary adaptation.</title>
        <authorList>
            <person name="Sheffer M.M."/>
            <person name="Hoppe A."/>
            <person name="Krehenwinkel H."/>
            <person name="Uhl G."/>
            <person name="Kuss A.W."/>
            <person name="Jensen L."/>
            <person name="Jensen C."/>
            <person name="Gillespie R.G."/>
            <person name="Hoff K.J."/>
            <person name="Prost S."/>
        </authorList>
    </citation>
    <scope>NUCLEOTIDE SEQUENCE</scope>
</reference>
<evidence type="ECO:0000313" key="1">
    <source>
        <dbReference type="EMBL" id="KAF8789282.1"/>
    </source>
</evidence>
<comment type="caution">
    <text evidence="1">The sequence shown here is derived from an EMBL/GenBank/DDBJ whole genome shotgun (WGS) entry which is preliminary data.</text>
</comment>
<dbReference type="AlphaFoldDB" id="A0A8T0FFY6"/>
<evidence type="ECO:0000313" key="2">
    <source>
        <dbReference type="Proteomes" id="UP000807504"/>
    </source>
</evidence>